<feature type="DNA-binding region" description="OmpR/PhoB-type" evidence="5">
    <location>
        <begin position="128"/>
        <end position="225"/>
    </location>
</feature>
<keyword evidence="4" id="KW-0597">Phosphoprotein</keyword>
<keyword evidence="2 5" id="KW-0238">DNA-binding</keyword>
<dbReference type="InterPro" id="IPR001867">
    <property type="entry name" value="OmpR/PhoB-type_DNA-bd"/>
</dbReference>
<dbReference type="Pfam" id="PF00072">
    <property type="entry name" value="Response_reg"/>
    <property type="match status" value="1"/>
</dbReference>
<feature type="domain" description="Response regulatory" evidence="6">
    <location>
        <begin position="5"/>
        <end position="118"/>
    </location>
</feature>
<evidence type="ECO:0000256" key="5">
    <source>
        <dbReference type="PROSITE-ProRule" id="PRU01091"/>
    </source>
</evidence>
<reference evidence="9" key="1">
    <citation type="submission" date="2019-05" db="EMBL/GenBank/DDBJ databases">
        <title>Complete genome sequencing of Absiella argi strain JCM 30884.</title>
        <authorList>
            <person name="Sakamoto M."/>
            <person name="Murakami T."/>
            <person name="Mori H."/>
        </authorList>
    </citation>
    <scope>NUCLEOTIDE SEQUENCE [LARGE SCALE GENOMIC DNA]</scope>
    <source>
        <strain evidence="9">JCM 30884</strain>
    </source>
</reference>
<organism evidence="8 9">
    <name type="scientific">Amedibacterium intestinale</name>
    <dbReference type="NCBI Taxonomy" id="2583452"/>
    <lineage>
        <taxon>Bacteria</taxon>
        <taxon>Bacillati</taxon>
        <taxon>Bacillota</taxon>
        <taxon>Erysipelotrichia</taxon>
        <taxon>Erysipelotrichales</taxon>
        <taxon>Erysipelotrichaceae</taxon>
        <taxon>Amedibacterium</taxon>
    </lineage>
</organism>
<dbReference type="Pfam" id="PF00486">
    <property type="entry name" value="Trans_reg_C"/>
    <property type="match status" value="1"/>
</dbReference>
<dbReference type="GO" id="GO:0000976">
    <property type="term" value="F:transcription cis-regulatory region binding"/>
    <property type="evidence" value="ECO:0007669"/>
    <property type="project" value="TreeGrafter"/>
</dbReference>
<dbReference type="InterPro" id="IPR011006">
    <property type="entry name" value="CheY-like_superfamily"/>
</dbReference>
<evidence type="ECO:0000313" key="8">
    <source>
        <dbReference type="EMBL" id="BBK21645.1"/>
    </source>
</evidence>
<dbReference type="Gene3D" id="3.40.50.2300">
    <property type="match status" value="1"/>
</dbReference>
<dbReference type="InterPro" id="IPR016032">
    <property type="entry name" value="Sig_transdc_resp-reg_C-effctor"/>
</dbReference>
<evidence type="ECO:0000256" key="3">
    <source>
        <dbReference type="ARBA" id="ARBA00023163"/>
    </source>
</evidence>
<evidence type="ECO:0000313" key="9">
    <source>
        <dbReference type="Proteomes" id="UP000464754"/>
    </source>
</evidence>
<dbReference type="Gene3D" id="1.10.10.10">
    <property type="entry name" value="Winged helix-like DNA-binding domain superfamily/Winged helix DNA-binding domain"/>
    <property type="match status" value="1"/>
</dbReference>
<dbReference type="EMBL" id="AP019695">
    <property type="protein sequence ID" value="BBK21645.1"/>
    <property type="molecule type" value="Genomic_DNA"/>
</dbReference>
<proteinExistence type="predicted"/>
<dbReference type="GO" id="GO:0032993">
    <property type="term" value="C:protein-DNA complex"/>
    <property type="evidence" value="ECO:0007669"/>
    <property type="project" value="TreeGrafter"/>
</dbReference>
<keyword evidence="9" id="KW-1185">Reference proteome</keyword>
<evidence type="ECO:0000259" key="6">
    <source>
        <dbReference type="PROSITE" id="PS50110"/>
    </source>
</evidence>
<dbReference type="GO" id="GO:0006355">
    <property type="term" value="P:regulation of DNA-templated transcription"/>
    <property type="evidence" value="ECO:0007669"/>
    <property type="project" value="InterPro"/>
</dbReference>
<evidence type="ECO:0000259" key="7">
    <source>
        <dbReference type="PROSITE" id="PS51755"/>
    </source>
</evidence>
<dbReference type="PROSITE" id="PS50110">
    <property type="entry name" value="RESPONSE_REGULATORY"/>
    <property type="match status" value="1"/>
</dbReference>
<dbReference type="SUPFAM" id="SSF46894">
    <property type="entry name" value="C-terminal effector domain of the bipartite response regulators"/>
    <property type="match status" value="1"/>
</dbReference>
<name>A0A6N4TGT5_9FIRM</name>
<feature type="domain" description="OmpR/PhoB-type" evidence="7">
    <location>
        <begin position="128"/>
        <end position="225"/>
    </location>
</feature>
<evidence type="ECO:0000256" key="2">
    <source>
        <dbReference type="ARBA" id="ARBA00023125"/>
    </source>
</evidence>
<keyword evidence="3" id="KW-0804">Transcription</keyword>
<dbReference type="GO" id="GO:0005829">
    <property type="term" value="C:cytosol"/>
    <property type="evidence" value="ECO:0007669"/>
    <property type="project" value="TreeGrafter"/>
</dbReference>
<dbReference type="RefSeq" id="WP_174766918.1">
    <property type="nucleotide sequence ID" value="NZ_AP019695.1"/>
</dbReference>
<dbReference type="PANTHER" id="PTHR48111:SF43">
    <property type="entry name" value="STAGE 0 SPORULATION PROTEIN A HOMOLOG"/>
    <property type="match status" value="1"/>
</dbReference>
<dbReference type="PROSITE" id="PS51755">
    <property type="entry name" value="OMPR_PHOB"/>
    <property type="match status" value="1"/>
</dbReference>
<feature type="modified residue" description="4-aspartylphosphate" evidence="4">
    <location>
        <position position="54"/>
    </location>
</feature>
<evidence type="ECO:0000256" key="4">
    <source>
        <dbReference type="PROSITE-ProRule" id="PRU00169"/>
    </source>
</evidence>
<dbReference type="CDD" id="cd00383">
    <property type="entry name" value="trans_reg_C"/>
    <property type="match status" value="1"/>
</dbReference>
<gene>
    <name evidence="8" type="ORF">Aargi30884_05480</name>
</gene>
<dbReference type="InterPro" id="IPR036388">
    <property type="entry name" value="WH-like_DNA-bd_sf"/>
</dbReference>
<dbReference type="InterPro" id="IPR001789">
    <property type="entry name" value="Sig_transdc_resp-reg_receiver"/>
</dbReference>
<keyword evidence="1" id="KW-0805">Transcription regulation</keyword>
<dbReference type="PANTHER" id="PTHR48111">
    <property type="entry name" value="REGULATOR OF RPOS"/>
    <property type="match status" value="1"/>
</dbReference>
<sequence length="225" mass="26264">MENIRILIVEDDVVLARELQEFLSKWGYMAVCAKQFDNLIEEMSLYAPKLVLMDINLPFYDGFYWCFKIRESSNVPVLFISSRSDDKDKIMAIAQGGDDYIEKPFHLELLKAKIEAILRRTYQYKVEHKIYLHTDLYFESSTSSLYYKQKKLELTKSENIVLSVLAQHKPSIVARDALMDALWNTNEFISDNTLNVVISRLRTKLKDICKEDVIHTKKGQGYFIA</sequence>
<accession>A0A6N4TGT5</accession>
<dbReference type="Proteomes" id="UP000464754">
    <property type="component" value="Chromosome"/>
</dbReference>
<evidence type="ECO:0000256" key="1">
    <source>
        <dbReference type="ARBA" id="ARBA00023015"/>
    </source>
</evidence>
<dbReference type="GO" id="GO:0000156">
    <property type="term" value="F:phosphorelay response regulator activity"/>
    <property type="evidence" value="ECO:0007669"/>
    <property type="project" value="TreeGrafter"/>
</dbReference>
<dbReference type="AlphaFoldDB" id="A0A6N4TGT5"/>
<dbReference type="InterPro" id="IPR039420">
    <property type="entry name" value="WalR-like"/>
</dbReference>
<dbReference type="SMART" id="SM00448">
    <property type="entry name" value="REC"/>
    <property type="match status" value="1"/>
</dbReference>
<dbReference type="SUPFAM" id="SSF52172">
    <property type="entry name" value="CheY-like"/>
    <property type="match status" value="1"/>
</dbReference>
<protein>
    <submittedName>
        <fullName evidence="8">DNA-binding response regulator</fullName>
    </submittedName>
</protein>
<dbReference type="KEGG" id="aarg:Aargi30884_05480"/>
<dbReference type="SMART" id="SM00862">
    <property type="entry name" value="Trans_reg_C"/>
    <property type="match status" value="1"/>
</dbReference>